<gene>
    <name evidence="1" type="ordered locus">Q7A_2133</name>
</gene>
<keyword evidence="2" id="KW-1185">Reference proteome</keyword>
<sequence length="132" mass="14864">MYLTNCIPRALIGAFSVTTEAAMKYQQTLVKLFQFSIVLMMLYPVYYVWETDKIYSACQQVKPGMTYQEMVIKLDHHFGLGLSRITGDYSQGEKWQGWVESHASLAGYACEIRGSGNQIAGVRIVKGKQIAP</sequence>
<dbReference type="Proteomes" id="UP000009144">
    <property type="component" value="Chromosome"/>
</dbReference>
<accession>I1XKM8</accession>
<dbReference type="PATRIC" id="fig|754476.3.peg.2110"/>
<dbReference type="AlphaFoldDB" id="I1XKM8"/>
<evidence type="ECO:0000313" key="1">
    <source>
        <dbReference type="EMBL" id="AFI84947.1"/>
    </source>
</evidence>
<dbReference type="EMBL" id="CP003390">
    <property type="protein sequence ID" value="AFI84947.1"/>
    <property type="molecule type" value="Genomic_DNA"/>
</dbReference>
<reference evidence="1 2" key="1">
    <citation type="journal article" date="2012" name="J. Bacteriol.">
        <title>Complete genome sequences of Methylophaga sp. strain JAM1 and Methylophaga sp. strain JAM7.</title>
        <authorList>
            <person name="Villeneuve C."/>
            <person name="Martineau C."/>
            <person name="Mauffrey F."/>
            <person name="Villemur R."/>
        </authorList>
    </citation>
    <scope>NUCLEOTIDE SEQUENCE [LARGE SCALE GENOMIC DNA]</scope>
    <source>
        <strain evidence="1 2">JAM1</strain>
    </source>
</reference>
<evidence type="ECO:0000313" key="2">
    <source>
        <dbReference type="Proteomes" id="UP000009144"/>
    </source>
</evidence>
<reference evidence="1 2" key="2">
    <citation type="journal article" date="2013" name="Int. J. Syst. Evol. Microbiol.">
        <title>Methylophaga nitratireducenticrescens sp. nov. and Methylophaga frappieri sp. nov., isolated from the biofilm of the methanol-fed denitrification system treating the seawater at the Montreal Biodome.</title>
        <authorList>
            <person name="Villeneuve C."/>
            <person name="Martineau C."/>
            <person name="Mauffrey F."/>
            <person name="Villemur R."/>
        </authorList>
    </citation>
    <scope>NUCLEOTIDE SEQUENCE [LARGE SCALE GENOMIC DNA]</scope>
    <source>
        <strain evidence="1 2">JAM1</strain>
    </source>
</reference>
<proteinExistence type="predicted"/>
<name>I1XKM8_METNJ</name>
<dbReference type="HOGENOM" id="CLU_157904_0_0_6"/>
<dbReference type="KEGG" id="mej:Q7A_2133"/>
<protein>
    <submittedName>
        <fullName evidence="1">Uncharacterized protein</fullName>
    </submittedName>
</protein>
<organism evidence="1 2">
    <name type="scientific">Methylophaga nitratireducenticrescens</name>
    <dbReference type="NCBI Taxonomy" id="754476"/>
    <lineage>
        <taxon>Bacteria</taxon>
        <taxon>Pseudomonadati</taxon>
        <taxon>Pseudomonadota</taxon>
        <taxon>Gammaproteobacteria</taxon>
        <taxon>Thiotrichales</taxon>
        <taxon>Piscirickettsiaceae</taxon>
        <taxon>Methylophaga</taxon>
    </lineage>
</organism>